<dbReference type="PANTHER" id="PTHR36718:SF1">
    <property type="entry name" value="DOUBLE ZINC RIBBON PROTEIN MJ0416"/>
    <property type="match status" value="1"/>
</dbReference>
<dbReference type="Pfam" id="PF17032">
    <property type="entry name" value="Zn_ribbon_15"/>
    <property type="match status" value="1"/>
</dbReference>
<comment type="caution">
    <text evidence="2">The sequence shown here is derived from an EMBL/GenBank/DDBJ whole genome shotgun (WGS) entry which is preliminary data.</text>
</comment>
<gene>
    <name evidence="2" type="ORF">DENIS_3766</name>
</gene>
<proteinExistence type="predicted"/>
<dbReference type="Proteomes" id="UP000288096">
    <property type="component" value="Unassembled WGS sequence"/>
</dbReference>
<evidence type="ECO:0000313" key="3">
    <source>
        <dbReference type="Proteomes" id="UP000288096"/>
    </source>
</evidence>
<feature type="domain" description="Zinc-ribbon 15" evidence="1">
    <location>
        <begin position="21"/>
        <end position="101"/>
    </location>
</feature>
<dbReference type="EMBL" id="BEXT01000001">
    <property type="protein sequence ID" value="GBC62789.1"/>
    <property type="molecule type" value="Genomic_DNA"/>
</dbReference>
<dbReference type="InterPro" id="IPR053281">
    <property type="entry name" value="Double_zinc_ribbon"/>
</dbReference>
<reference evidence="3" key="2">
    <citation type="submission" date="2019-01" db="EMBL/GenBank/DDBJ databases">
        <title>Genome sequence of Desulfonema ishimotonii strain Tokyo 01.</title>
        <authorList>
            <person name="Fukui M."/>
        </authorList>
    </citation>
    <scope>NUCLEOTIDE SEQUENCE [LARGE SCALE GENOMIC DNA]</scope>
    <source>
        <strain evidence="3">Tokyo 01</strain>
    </source>
</reference>
<sequence>MFFFIGGITPKVKILSKKPEICPVCGLAQAWYKRTDHYLNLFFIPVFRVRTGEPFLMCERCERSVHEMGAEYEEFLEKQDARCPHCNRSLHPEFKYCPHCGKKV</sequence>
<evidence type="ECO:0000313" key="2">
    <source>
        <dbReference type="EMBL" id="GBC62789.1"/>
    </source>
</evidence>
<protein>
    <submittedName>
        <fullName evidence="2">Zinc ribbon domain-containing protein</fullName>
    </submittedName>
</protein>
<dbReference type="AlphaFoldDB" id="A0A401G0P3"/>
<accession>A0A401G0P3</accession>
<dbReference type="OrthoDB" id="5515715at2"/>
<dbReference type="RefSeq" id="WP_124329939.1">
    <property type="nucleotide sequence ID" value="NZ_BEXT01000001.1"/>
</dbReference>
<dbReference type="InterPro" id="IPR031493">
    <property type="entry name" value="Zinc_ribbon_15"/>
</dbReference>
<organism evidence="2 3">
    <name type="scientific">Desulfonema ishimotonii</name>
    <dbReference type="NCBI Taxonomy" id="45657"/>
    <lineage>
        <taxon>Bacteria</taxon>
        <taxon>Pseudomonadati</taxon>
        <taxon>Thermodesulfobacteriota</taxon>
        <taxon>Desulfobacteria</taxon>
        <taxon>Desulfobacterales</taxon>
        <taxon>Desulfococcaceae</taxon>
        <taxon>Desulfonema</taxon>
    </lineage>
</organism>
<reference evidence="3" key="1">
    <citation type="submission" date="2017-11" db="EMBL/GenBank/DDBJ databases">
        <authorList>
            <person name="Watanabe M."/>
            <person name="Kojima H."/>
        </authorList>
    </citation>
    <scope>NUCLEOTIDE SEQUENCE [LARGE SCALE GENOMIC DNA]</scope>
    <source>
        <strain evidence="3">Tokyo 01</strain>
    </source>
</reference>
<dbReference type="PANTHER" id="PTHR36718">
    <property type="entry name" value="OS05G0435400 PROTEIN"/>
    <property type="match status" value="1"/>
</dbReference>
<evidence type="ECO:0000259" key="1">
    <source>
        <dbReference type="Pfam" id="PF17032"/>
    </source>
</evidence>
<name>A0A401G0P3_9BACT</name>
<keyword evidence="3" id="KW-1185">Reference proteome</keyword>